<dbReference type="AlphaFoldDB" id="A0A0N8ESA3"/>
<accession>A0A0N8ESA3</accession>
<proteinExistence type="evidence at transcript level"/>
<dbReference type="EMBL" id="GDUN01000026">
    <property type="protein sequence ID" value="JAN95893.1"/>
    <property type="molecule type" value="mRNA"/>
</dbReference>
<sequence length="84" mass="9359">MCATLSVLVHCSHEKKHSQKTPLREKRHSFPDPSCQVSLLLGCSSVKGQNSLRCTCRALQETGTSILRTRTATHKTRTKLSSQH</sequence>
<reference evidence="1" key="1">
    <citation type="journal article" date="2016" name="PLoS ONE">
        <title>A Deep Insight into the Sialome of Male and Female Aedes aegypti Mosquitoes.</title>
        <authorList>
            <person name="Ribeiro J.M."/>
            <person name="Martin-Martin I."/>
            <person name="Arca B."/>
            <person name="Calvo E."/>
        </authorList>
    </citation>
    <scope>NUCLEOTIDE SEQUENCE</scope>
    <source>
        <strain evidence="1">Liverpool</strain>
        <tissue evidence="1">Salivary glands</tissue>
    </source>
</reference>
<protein>
    <submittedName>
        <fullName evidence="1">Uncharacterized protein</fullName>
    </submittedName>
</protein>
<name>A0A0N8ESA3_AEDAE</name>
<organism evidence="1">
    <name type="scientific">Aedes aegypti</name>
    <name type="common">Yellowfever mosquito</name>
    <name type="synonym">Culex aegypti</name>
    <dbReference type="NCBI Taxonomy" id="7159"/>
    <lineage>
        <taxon>Eukaryota</taxon>
        <taxon>Metazoa</taxon>
        <taxon>Ecdysozoa</taxon>
        <taxon>Arthropoda</taxon>
        <taxon>Hexapoda</taxon>
        <taxon>Insecta</taxon>
        <taxon>Pterygota</taxon>
        <taxon>Neoptera</taxon>
        <taxon>Endopterygota</taxon>
        <taxon>Diptera</taxon>
        <taxon>Nematocera</taxon>
        <taxon>Culicoidea</taxon>
        <taxon>Culicidae</taxon>
        <taxon>Culicinae</taxon>
        <taxon>Aedini</taxon>
        <taxon>Aedes</taxon>
        <taxon>Stegomyia</taxon>
    </lineage>
</organism>
<evidence type="ECO:0000313" key="1">
    <source>
        <dbReference type="EMBL" id="JAN95893.1"/>
    </source>
</evidence>